<dbReference type="PANTHER" id="PTHR37984">
    <property type="entry name" value="PROTEIN CBG26694"/>
    <property type="match status" value="1"/>
</dbReference>
<evidence type="ECO:0000256" key="3">
    <source>
        <dbReference type="ARBA" id="ARBA00022722"/>
    </source>
</evidence>
<keyword evidence="3" id="KW-0540">Nuclease</keyword>
<evidence type="ECO:0000256" key="6">
    <source>
        <dbReference type="ARBA" id="ARBA00022918"/>
    </source>
</evidence>
<evidence type="ECO:0000256" key="2">
    <source>
        <dbReference type="ARBA" id="ARBA00022695"/>
    </source>
</evidence>
<dbReference type="Gene3D" id="3.30.70.270">
    <property type="match status" value="1"/>
</dbReference>
<keyword evidence="9" id="KW-1185">Reference proteome</keyword>
<dbReference type="GO" id="GO:0003964">
    <property type="term" value="F:RNA-directed DNA polymerase activity"/>
    <property type="evidence" value="ECO:0007669"/>
    <property type="project" value="UniProtKB-KW"/>
</dbReference>
<protein>
    <recommendedName>
        <fullName evidence="7">Reverse transcriptase RNase H-like domain-containing protein</fullName>
    </recommendedName>
</protein>
<dbReference type="Gene3D" id="1.10.340.70">
    <property type="match status" value="1"/>
</dbReference>
<dbReference type="InterPro" id="IPR043502">
    <property type="entry name" value="DNA/RNA_pol_sf"/>
</dbReference>
<evidence type="ECO:0000313" key="8">
    <source>
        <dbReference type="EMBL" id="WMV45712.1"/>
    </source>
</evidence>
<evidence type="ECO:0000256" key="4">
    <source>
        <dbReference type="ARBA" id="ARBA00022759"/>
    </source>
</evidence>
<keyword evidence="1" id="KW-0808">Transferase</keyword>
<dbReference type="CDD" id="cd09274">
    <property type="entry name" value="RNase_HI_RT_Ty3"/>
    <property type="match status" value="1"/>
</dbReference>
<reference evidence="8" key="1">
    <citation type="submission" date="2023-08" db="EMBL/GenBank/DDBJ databases">
        <title>A de novo genome assembly of Solanum verrucosum Schlechtendal, a Mexican diploid species geographically isolated from the other diploid A-genome species in potato relatives.</title>
        <authorList>
            <person name="Hosaka K."/>
        </authorList>
    </citation>
    <scope>NUCLEOTIDE SEQUENCE</scope>
    <source>
        <tissue evidence="8">Young leaves</tissue>
    </source>
</reference>
<proteinExistence type="predicted"/>
<evidence type="ECO:0000313" key="9">
    <source>
        <dbReference type="Proteomes" id="UP001234989"/>
    </source>
</evidence>
<dbReference type="Proteomes" id="UP001234989">
    <property type="component" value="Chromosome 9"/>
</dbReference>
<gene>
    <name evidence="8" type="ORF">MTR67_039097</name>
</gene>
<dbReference type="GO" id="GO:0016787">
    <property type="term" value="F:hydrolase activity"/>
    <property type="evidence" value="ECO:0007669"/>
    <property type="project" value="UniProtKB-KW"/>
</dbReference>
<evidence type="ECO:0000256" key="5">
    <source>
        <dbReference type="ARBA" id="ARBA00022801"/>
    </source>
</evidence>
<dbReference type="GO" id="GO:0004519">
    <property type="term" value="F:endonuclease activity"/>
    <property type="evidence" value="ECO:0007669"/>
    <property type="project" value="UniProtKB-KW"/>
</dbReference>
<accession>A0AAF0UGL7</accession>
<organism evidence="8 9">
    <name type="scientific">Solanum verrucosum</name>
    <dbReference type="NCBI Taxonomy" id="315347"/>
    <lineage>
        <taxon>Eukaryota</taxon>
        <taxon>Viridiplantae</taxon>
        <taxon>Streptophyta</taxon>
        <taxon>Embryophyta</taxon>
        <taxon>Tracheophyta</taxon>
        <taxon>Spermatophyta</taxon>
        <taxon>Magnoliopsida</taxon>
        <taxon>eudicotyledons</taxon>
        <taxon>Gunneridae</taxon>
        <taxon>Pentapetalae</taxon>
        <taxon>asterids</taxon>
        <taxon>lamiids</taxon>
        <taxon>Solanales</taxon>
        <taxon>Solanaceae</taxon>
        <taxon>Solanoideae</taxon>
        <taxon>Solaneae</taxon>
        <taxon>Solanum</taxon>
    </lineage>
</organism>
<keyword evidence="5" id="KW-0378">Hydrolase</keyword>
<dbReference type="InterPro" id="IPR043128">
    <property type="entry name" value="Rev_trsase/Diguanyl_cyclase"/>
</dbReference>
<evidence type="ECO:0000256" key="1">
    <source>
        <dbReference type="ARBA" id="ARBA00022679"/>
    </source>
</evidence>
<sequence length="415" mass="47302">MWLPKKGPVNHHLVRLFKVRLKMSLYPTPPSPEDLMKEAAPQEPPINATEQDLRNVVQLLTRIVAGHGQRHEGLVAGHIVSDEGIRVDNQKIEAVKNWPRPTTPTKIRSFLGLAEGTEGYAVYFDASGVGLGCVLMQHGKVIAYGSRQLRPHEKNYPTRYLELIAVVFALKIWHQYLYGVHVDIYTNHKSFQYIFNQKDLNLRQRRWLELLKDFDIDILYHPRKGNVVADALSRKIMASTYGQSVERQGITKDLCQLDSLGVRLLKSLDEGVILQNAAESSLVVEVKEKQYTDPILIKLKENVQQGMTKTFALTQEGVLRCQNRLCIPNVDELRNMIMTEAHHSRYAVHPGSTKMYHDLKEEHCGICGSMSKLSTSKSRPPKARRLYAVYRTSNLDVGHDQHGFCHWFASFISEV</sequence>
<dbReference type="InterPro" id="IPR050951">
    <property type="entry name" value="Retrovirus_Pol_polyprotein"/>
</dbReference>
<dbReference type="EMBL" id="CP133620">
    <property type="protein sequence ID" value="WMV45712.1"/>
    <property type="molecule type" value="Genomic_DNA"/>
</dbReference>
<evidence type="ECO:0000259" key="7">
    <source>
        <dbReference type="Pfam" id="PF17917"/>
    </source>
</evidence>
<dbReference type="InterPro" id="IPR041373">
    <property type="entry name" value="RT_RNaseH"/>
</dbReference>
<keyword evidence="2" id="KW-0548">Nucleotidyltransferase</keyword>
<dbReference type="SUPFAM" id="SSF56672">
    <property type="entry name" value="DNA/RNA polymerases"/>
    <property type="match status" value="1"/>
</dbReference>
<keyword evidence="4" id="KW-0255">Endonuclease</keyword>
<dbReference type="Pfam" id="PF17917">
    <property type="entry name" value="RT_RNaseH"/>
    <property type="match status" value="1"/>
</dbReference>
<name>A0AAF0UGL7_SOLVR</name>
<feature type="domain" description="Reverse transcriptase RNase H-like" evidence="7">
    <location>
        <begin position="120"/>
        <end position="214"/>
    </location>
</feature>
<dbReference type="AlphaFoldDB" id="A0AAF0UGL7"/>
<dbReference type="PANTHER" id="PTHR37984:SF5">
    <property type="entry name" value="PROTEIN NYNRIN-LIKE"/>
    <property type="match status" value="1"/>
</dbReference>
<keyword evidence="6" id="KW-0695">RNA-directed DNA polymerase</keyword>